<evidence type="ECO:0000313" key="3">
    <source>
        <dbReference type="Proteomes" id="UP000199408"/>
    </source>
</evidence>
<accession>A0A1C5GP53</accession>
<evidence type="ECO:0000313" key="2">
    <source>
        <dbReference type="EMBL" id="SCG35552.1"/>
    </source>
</evidence>
<dbReference type="Proteomes" id="UP000199408">
    <property type="component" value="Unassembled WGS sequence"/>
</dbReference>
<dbReference type="OrthoDB" id="3398122at2"/>
<dbReference type="RefSeq" id="WP_091290577.1">
    <property type="nucleotide sequence ID" value="NZ_FMDN01000001.1"/>
</dbReference>
<gene>
    <name evidence="2" type="ORF">GA0070560_101455</name>
</gene>
<dbReference type="EMBL" id="FMDN01000001">
    <property type="protein sequence ID" value="SCG35552.1"/>
    <property type="molecule type" value="Genomic_DNA"/>
</dbReference>
<dbReference type="AlphaFoldDB" id="A0A1C5GP53"/>
<dbReference type="STRING" id="47864.GA0070560_101455"/>
<feature type="region of interest" description="Disordered" evidence="1">
    <location>
        <begin position="69"/>
        <end position="89"/>
    </location>
</feature>
<evidence type="ECO:0000256" key="1">
    <source>
        <dbReference type="SAM" id="MobiDB-lite"/>
    </source>
</evidence>
<protein>
    <submittedName>
        <fullName evidence="2">Uncharacterized protein</fullName>
    </submittedName>
</protein>
<organism evidence="2 3">
    <name type="scientific">Micromonospora halophytica</name>
    <dbReference type="NCBI Taxonomy" id="47864"/>
    <lineage>
        <taxon>Bacteria</taxon>
        <taxon>Bacillati</taxon>
        <taxon>Actinomycetota</taxon>
        <taxon>Actinomycetes</taxon>
        <taxon>Micromonosporales</taxon>
        <taxon>Micromonosporaceae</taxon>
        <taxon>Micromonospora</taxon>
    </lineage>
</organism>
<name>A0A1C5GP53_9ACTN</name>
<sequence>MSPERFVVHLPVVATDLAAALRLARAVTRALGFLPEVDGGGSTVSAEDAQGVRHWVFCDRLLDGGRRCPRPADHDGGCGPPVGARRGTR</sequence>
<reference evidence="3" key="1">
    <citation type="submission" date="2016-06" db="EMBL/GenBank/DDBJ databases">
        <authorList>
            <person name="Varghese N."/>
        </authorList>
    </citation>
    <scope>NUCLEOTIDE SEQUENCE [LARGE SCALE GENOMIC DNA]</scope>
    <source>
        <strain evidence="3">DSM 43171</strain>
    </source>
</reference>
<keyword evidence="3" id="KW-1185">Reference proteome</keyword>
<proteinExistence type="predicted"/>